<dbReference type="AlphaFoldDB" id="A0A7J9L4B4"/>
<comment type="caution">
    <text evidence="2">The sequence shown here is derived from an EMBL/GenBank/DDBJ whole genome shotgun (WGS) entry which is preliminary data.</text>
</comment>
<evidence type="ECO:0000313" key="3">
    <source>
        <dbReference type="Proteomes" id="UP000593576"/>
    </source>
</evidence>
<feature type="non-terminal residue" evidence="2">
    <location>
        <position position="1"/>
    </location>
</feature>
<gene>
    <name evidence="2" type="ORF">Goshw_018974</name>
</gene>
<evidence type="ECO:0000256" key="1">
    <source>
        <dbReference type="SAM" id="MobiDB-lite"/>
    </source>
</evidence>
<feature type="region of interest" description="Disordered" evidence="1">
    <location>
        <begin position="54"/>
        <end position="74"/>
    </location>
</feature>
<proteinExistence type="predicted"/>
<dbReference type="EMBL" id="JABFAF010000004">
    <property type="protein sequence ID" value="MBA0853550.1"/>
    <property type="molecule type" value="Genomic_DNA"/>
</dbReference>
<dbReference type="Proteomes" id="UP000593576">
    <property type="component" value="Unassembled WGS sequence"/>
</dbReference>
<keyword evidence="3" id="KW-1185">Reference proteome</keyword>
<accession>A0A7J9L4B4</accession>
<evidence type="ECO:0000313" key="2">
    <source>
        <dbReference type="EMBL" id="MBA0853550.1"/>
    </source>
</evidence>
<sequence>MHLIFWNKLETKSRCNQQRLQRGLIIKKMMTQAVMEATINAIQRHPDVDKKVLQHGSKHQIHDETRLVKRGSNH</sequence>
<name>A0A7J9L4B4_GOSSC</name>
<reference evidence="2 3" key="1">
    <citation type="journal article" date="2019" name="Genome Biol. Evol.">
        <title>Insights into the evolution of the New World diploid cottons (Gossypium, subgenus Houzingenia) based on genome sequencing.</title>
        <authorList>
            <person name="Grover C.E."/>
            <person name="Arick M.A. 2nd"/>
            <person name="Thrash A."/>
            <person name="Conover J.L."/>
            <person name="Sanders W.S."/>
            <person name="Peterson D.G."/>
            <person name="Frelichowski J.E."/>
            <person name="Scheffler J.A."/>
            <person name="Scheffler B.E."/>
            <person name="Wendel J.F."/>
        </authorList>
    </citation>
    <scope>NUCLEOTIDE SEQUENCE [LARGE SCALE GENOMIC DNA]</scope>
    <source>
        <strain evidence="2">1</strain>
        <tissue evidence="2">Leaf</tissue>
    </source>
</reference>
<organism evidence="2 3">
    <name type="scientific">Gossypium schwendimanii</name>
    <name type="common">Cotton</name>
    <dbReference type="NCBI Taxonomy" id="34291"/>
    <lineage>
        <taxon>Eukaryota</taxon>
        <taxon>Viridiplantae</taxon>
        <taxon>Streptophyta</taxon>
        <taxon>Embryophyta</taxon>
        <taxon>Tracheophyta</taxon>
        <taxon>Spermatophyta</taxon>
        <taxon>Magnoliopsida</taxon>
        <taxon>eudicotyledons</taxon>
        <taxon>Gunneridae</taxon>
        <taxon>Pentapetalae</taxon>
        <taxon>rosids</taxon>
        <taxon>malvids</taxon>
        <taxon>Malvales</taxon>
        <taxon>Malvaceae</taxon>
        <taxon>Malvoideae</taxon>
        <taxon>Gossypium</taxon>
    </lineage>
</organism>
<protein>
    <submittedName>
        <fullName evidence="2">Uncharacterized protein</fullName>
    </submittedName>
</protein>